<reference evidence="2 3" key="1">
    <citation type="submission" date="2021-06" db="EMBL/GenBank/DDBJ databases">
        <title>Caerostris extrusa draft genome.</title>
        <authorList>
            <person name="Kono N."/>
            <person name="Arakawa K."/>
        </authorList>
    </citation>
    <scope>NUCLEOTIDE SEQUENCE [LARGE SCALE GENOMIC DNA]</scope>
</reference>
<name>A0AAV4QC15_CAEEX</name>
<dbReference type="AlphaFoldDB" id="A0AAV4QC15"/>
<feature type="region of interest" description="Disordered" evidence="1">
    <location>
        <begin position="88"/>
        <end position="112"/>
    </location>
</feature>
<comment type="caution">
    <text evidence="2">The sequence shown here is derived from an EMBL/GenBank/DDBJ whole genome shotgun (WGS) entry which is preliminary data.</text>
</comment>
<evidence type="ECO:0000313" key="2">
    <source>
        <dbReference type="EMBL" id="GIY06949.1"/>
    </source>
</evidence>
<proteinExistence type="predicted"/>
<dbReference type="EMBL" id="BPLR01006024">
    <property type="protein sequence ID" value="GIY06949.1"/>
    <property type="molecule type" value="Genomic_DNA"/>
</dbReference>
<gene>
    <name evidence="2" type="ORF">CEXT_334341</name>
</gene>
<evidence type="ECO:0000256" key="1">
    <source>
        <dbReference type="SAM" id="MobiDB-lite"/>
    </source>
</evidence>
<evidence type="ECO:0000313" key="3">
    <source>
        <dbReference type="Proteomes" id="UP001054945"/>
    </source>
</evidence>
<keyword evidence="3" id="KW-1185">Reference proteome</keyword>
<protein>
    <submittedName>
        <fullName evidence="2">Uncharacterized protein</fullName>
    </submittedName>
</protein>
<dbReference type="Proteomes" id="UP001054945">
    <property type="component" value="Unassembled WGS sequence"/>
</dbReference>
<sequence length="112" mass="12515">MKHLPTIPAPYIRRLRRQLWISLFEAPSTISIQGNPNGRRRHPETFPFLPNFKPPASLSVNCNLSVNTPGPSSTVQDILSSLIHHTRTEANPTAAGHPMLTKTRQSLKDLET</sequence>
<organism evidence="2 3">
    <name type="scientific">Caerostris extrusa</name>
    <name type="common">Bark spider</name>
    <name type="synonym">Caerostris bankana</name>
    <dbReference type="NCBI Taxonomy" id="172846"/>
    <lineage>
        <taxon>Eukaryota</taxon>
        <taxon>Metazoa</taxon>
        <taxon>Ecdysozoa</taxon>
        <taxon>Arthropoda</taxon>
        <taxon>Chelicerata</taxon>
        <taxon>Arachnida</taxon>
        <taxon>Araneae</taxon>
        <taxon>Araneomorphae</taxon>
        <taxon>Entelegynae</taxon>
        <taxon>Araneoidea</taxon>
        <taxon>Araneidae</taxon>
        <taxon>Caerostris</taxon>
    </lineage>
</organism>
<accession>A0AAV4QC15</accession>